<keyword evidence="1" id="KW-0611">Plant defense</keyword>
<evidence type="ECO:0000313" key="3">
    <source>
        <dbReference type="RefSeq" id="XP_021297294.1"/>
    </source>
</evidence>
<dbReference type="SUPFAM" id="SSF52058">
    <property type="entry name" value="L domain-like"/>
    <property type="match status" value="1"/>
</dbReference>
<gene>
    <name evidence="3" type="primary">LOC110426410</name>
</gene>
<dbReference type="Gene3D" id="3.80.10.10">
    <property type="entry name" value="Ribonuclease Inhibitor"/>
    <property type="match status" value="2"/>
</dbReference>
<dbReference type="PANTHER" id="PTHR36766:SF30">
    <property type="entry name" value="TIR-NBS TYPE DISEASE RESISTANCE PROTEIN-RELATED"/>
    <property type="match status" value="1"/>
</dbReference>
<organism evidence="2 3">
    <name type="scientific">Herrania umbratica</name>
    <dbReference type="NCBI Taxonomy" id="108875"/>
    <lineage>
        <taxon>Eukaryota</taxon>
        <taxon>Viridiplantae</taxon>
        <taxon>Streptophyta</taxon>
        <taxon>Embryophyta</taxon>
        <taxon>Tracheophyta</taxon>
        <taxon>Spermatophyta</taxon>
        <taxon>Magnoliopsida</taxon>
        <taxon>eudicotyledons</taxon>
        <taxon>Gunneridae</taxon>
        <taxon>Pentapetalae</taxon>
        <taxon>rosids</taxon>
        <taxon>malvids</taxon>
        <taxon>Malvales</taxon>
        <taxon>Malvaceae</taxon>
        <taxon>Byttnerioideae</taxon>
        <taxon>Herrania</taxon>
    </lineage>
</organism>
<name>A0A6J1BG53_9ROSI</name>
<evidence type="ECO:0000313" key="2">
    <source>
        <dbReference type="Proteomes" id="UP000504621"/>
    </source>
</evidence>
<dbReference type="RefSeq" id="XP_021297294.1">
    <property type="nucleotide sequence ID" value="XM_021441619.1"/>
</dbReference>
<reference evidence="3" key="1">
    <citation type="submission" date="2025-08" db="UniProtKB">
        <authorList>
            <consortium name="RefSeq"/>
        </authorList>
    </citation>
    <scope>IDENTIFICATION</scope>
    <source>
        <tissue evidence="3">Leaf</tissue>
    </source>
</reference>
<dbReference type="GeneID" id="110426410"/>
<dbReference type="PANTHER" id="PTHR36766">
    <property type="entry name" value="PLANT BROAD-SPECTRUM MILDEW RESISTANCE PROTEIN RPW8"/>
    <property type="match status" value="1"/>
</dbReference>
<sequence length="335" mass="37791">MRGGAKEEEKEELLQLEIPCNIEYVRIGDCQGLERLSKTFHNLTCLTNLEIVKCPKLVSLSTDNLPPTLRTLCILSCENLECFLEDKENINFSSTSLLQSLEIRECEALKSLAWSGKLPVQLKKLDVLLCPELECLAREIGDNTCLESISLWGCRNIKHLPQGLDKLSRLQHICLWDCPNLVRLPEALPNLHHLQVLIIWACPRVQNSIGERGFPTNLTSLSIDDPNISKAVMEWGLHRLTFLTYLHINGSNCTDAASFSQEEIGMKLPPSLIDLTIGNFKNVRKLSSNGFQNLTSLQSLVMYGCPKLKSIPRKEMLPSLSQLTIWDCPVLKKRD</sequence>
<dbReference type="OrthoDB" id="26890at2759"/>
<keyword evidence="2" id="KW-1185">Reference proteome</keyword>
<dbReference type="GO" id="GO:0006952">
    <property type="term" value="P:defense response"/>
    <property type="evidence" value="ECO:0007669"/>
    <property type="project" value="UniProtKB-KW"/>
</dbReference>
<evidence type="ECO:0000256" key="1">
    <source>
        <dbReference type="ARBA" id="ARBA00022821"/>
    </source>
</evidence>
<dbReference type="InterPro" id="IPR032675">
    <property type="entry name" value="LRR_dom_sf"/>
</dbReference>
<accession>A0A6J1BG53</accession>
<dbReference type="Proteomes" id="UP000504621">
    <property type="component" value="Unplaced"/>
</dbReference>
<proteinExistence type="predicted"/>
<protein>
    <submittedName>
        <fullName evidence="3">Probable disease resistance protein At1g58602</fullName>
    </submittedName>
</protein>
<dbReference type="SMR" id="A0A6J1BG53"/>
<dbReference type="AlphaFoldDB" id="A0A6J1BG53"/>